<keyword evidence="7" id="KW-1185">Reference proteome</keyword>
<evidence type="ECO:0000313" key="7">
    <source>
        <dbReference type="Proteomes" id="UP000002279"/>
    </source>
</evidence>
<evidence type="ECO:0000259" key="5">
    <source>
        <dbReference type="PROSITE" id="PS51635"/>
    </source>
</evidence>
<organism evidence="6 7">
    <name type="scientific">Ornithorhynchus anatinus</name>
    <name type="common">Duckbill platypus</name>
    <dbReference type="NCBI Taxonomy" id="9258"/>
    <lineage>
        <taxon>Eukaryota</taxon>
        <taxon>Metazoa</taxon>
        <taxon>Chordata</taxon>
        <taxon>Craniata</taxon>
        <taxon>Vertebrata</taxon>
        <taxon>Euteleostomi</taxon>
        <taxon>Mammalia</taxon>
        <taxon>Monotremata</taxon>
        <taxon>Ornithorhynchidae</taxon>
        <taxon>Ornithorhynchus</taxon>
    </lineage>
</organism>
<dbReference type="Proteomes" id="UP000002279">
    <property type="component" value="Chromosome 14"/>
</dbReference>
<dbReference type="STRING" id="9258.ENSOANP00000031505"/>
<dbReference type="GO" id="GO:0055088">
    <property type="term" value="P:lipid homeostasis"/>
    <property type="evidence" value="ECO:0000318"/>
    <property type="project" value="GO_Central"/>
</dbReference>
<dbReference type="PANTHER" id="PTHR12406:SF4">
    <property type="entry name" value="PATATIN-LIKE PHOSPHOLIPASE DOMAIN-CONTAINING PROTEIN 5"/>
    <property type="match status" value="1"/>
</dbReference>
<dbReference type="HOGENOM" id="CLU_018371_1_0_1"/>
<proteinExistence type="predicted"/>
<evidence type="ECO:0000256" key="4">
    <source>
        <dbReference type="PROSITE-ProRule" id="PRU01161"/>
    </source>
</evidence>
<keyword evidence="4" id="KW-0378">Hydrolase</keyword>
<reference evidence="6 7" key="1">
    <citation type="journal article" date="2008" name="Nature">
        <title>Genome analysis of the platypus reveals unique signatures of evolution.</title>
        <authorList>
            <person name="Warren W.C."/>
            <person name="Hillier L.W."/>
            <person name="Marshall Graves J.A."/>
            <person name="Birney E."/>
            <person name="Ponting C.P."/>
            <person name="Grutzner F."/>
            <person name="Belov K."/>
            <person name="Miller W."/>
            <person name="Clarke L."/>
            <person name="Chinwalla A.T."/>
            <person name="Yang S.P."/>
            <person name="Heger A."/>
            <person name="Locke D.P."/>
            <person name="Miethke P."/>
            <person name="Waters P.D."/>
            <person name="Veyrunes F."/>
            <person name="Fulton L."/>
            <person name="Fulton B."/>
            <person name="Graves T."/>
            <person name="Wallis J."/>
            <person name="Puente X.S."/>
            <person name="Lopez-Otin C."/>
            <person name="Ordonez G.R."/>
            <person name="Eichler E.E."/>
            <person name="Chen L."/>
            <person name="Cheng Z."/>
            <person name="Deakin J.E."/>
            <person name="Alsop A."/>
            <person name="Thompson K."/>
            <person name="Kirby P."/>
            <person name="Papenfuss A.T."/>
            <person name="Wakefield M.J."/>
            <person name="Olender T."/>
            <person name="Lancet D."/>
            <person name="Huttley G.A."/>
            <person name="Smit A.F."/>
            <person name="Pask A."/>
            <person name="Temple-Smith P."/>
            <person name="Batzer M.A."/>
            <person name="Walker J.A."/>
            <person name="Konkel M.K."/>
            <person name="Harris R.S."/>
            <person name="Whittington C.M."/>
            <person name="Wong E.S."/>
            <person name="Gemmell N.J."/>
            <person name="Buschiazzo E."/>
            <person name="Vargas Jentzsch I.M."/>
            <person name="Merkel A."/>
            <person name="Schmitz J."/>
            <person name="Zemann A."/>
            <person name="Churakov G."/>
            <person name="Kriegs J.O."/>
            <person name="Brosius J."/>
            <person name="Murchison E.P."/>
            <person name="Sachidanandam R."/>
            <person name="Smith C."/>
            <person name="Hannon G.J."/>
            <person name="Tsend-Ayush E."/>
            <person name="McMillan D."/>
            <person name="Attenborough R."/>
            <person name="Rens W."/>
            <person name="Ferguson-Smith M."/>
            <person name="Lefevre C.M."/>
            <person name="Sharp J.A."/>
            <person name="Nicholas K.R."/>
            <person name="Ray D.A."/>
            <person name="Kube M."/>
            <person name="Reinhardt R."/>
            <person name="Pringle T.H."/>
            <person name="Taylor J."/>
            <person name="Jones R.C."/>
            <person name="Nixon B."/>
            <person name="Dacheux J.L."/>
            <person name="Niwa H."/>
            <person name="Sekita Y."/>
            <person name="Huang X."/>
            <person name="Stark A."/>
            <person name="Kheradpour P."/>
            <person name="Kellis M."/>
            <person name="Flicek P."/>
            <person name="Chen Y."/>
            <person name="Webber C."/>
            <person name="Hardison R."/>
            <person name="Nelson J."/>
            <person name="Hallsworth-Pepin K."/>
            <person name="Delehaunty K."/>
            <person name="Markovic C."/>
            <person name="Minx P."/>
            <person name="Feng Y."/>
            <person name="Kremitzki C."/>
            <person name="Mitreva M."/>
            <person name="Glasscock J."/>
            <person name="Wylie T."/>
            <person name="Wohldmann P."/>
            <person name="Thiru P."/>
            <person name="Nhan M.N."/>
            <person name="Pohl C.S."/>
            <person name="Smith S.M."/>
            <person name="Hou S."/>
            <person name="Nefedov M."/>
            <person name="de Jong P.J."/>
            <person name="Renfree M.B."/>
            <person name="Mardis E.R."/>
            <person name="Wilson R.K."/>
        </authorList>
    </citation>
    <scope>NUCLEOTIDE SEQUENCE [LARGE SCALE GENOMIC DNA]</scope>
    <source>
        <strain evidence="6 7">Glennie</strain>
    </source>
</reference>
<feature type="short sequence motif" description="GXGXXG" evidence="4">
    <location>
        <begin position="15"/>
        <end position="20"/>
    </location>
</feature>
<accession>K7ED98</accession>
<dbReference type="OMA" id="SLNWAVP"/>
<dbReference type="GO" id="GO:0005737">
    <property type="term" value="C:cytoplasm"/>
    <property type="evidence" value="ECO:0000318"/>
    <property type="project" value="GO_Central"/>
</dbReference>
<evidence type="ECO:0000256" key="2">
    <source>
        <dbReference type="ARBA" id="ARBA00023098"/>
    </source>
</evidence>
<dbReference type="Ensembl" id="ENSOANT00000039114.2">
    <property type="protein sequence ID" value="ENSOANP00000031505.2"/>
    <property type="gene ID" value="ENSOANG00000030717.2"/>
</dbReference>
<evidence type="ECO:0000313" key="6">
    <source>
        <dbReference type="Ensembl" id="ENSOANP00000031505.2"/>
    </source>
</evidence>
<dbReference type="Pfam" id="PF01734">
    <property type="entry name" value="Patatin"/>
    <property type="match status" value="1"/>
</dbReference>
<name>K7ED98_ORNAN</name>
<reference evidence="6" key="2">
    <citation type="submission" date="2025-08" db="UniProtKB">
        <authorList>
            <consortium name="Ensembl"/>
        </authorList>
    </citation>
    <scope>IDENTIFICATION</scope>
    <source>
        <strain evidence="6">Glennie</strain>
    </source>
</reference>
<dbReference type="SUPFAM" id="SSF52151">
    <property type="entry name" value="FabD/lysophospholipase-like"/>
    <property type="match status" value="1"/>
</dbReference>
<dbReference type="GO" id="GO:0016020">
    <property type="term" value="C:membrane"/>
    <property type="evidence" value="ECO:0000318"/>
    <property type="project" value="GO_Central"/>
</dbReference>
<dbReference type="GeneTree" id="ENSGT00940000162116"/>
<evidence type="ECO:0000256" key="1">
    <source>
        <dbReference type="ARBA" id="ARBA00022963"/>
    </source>
</evidence>
<dbReference type="InterPro" id="IPR033562">
    <property type="entry name" value="PLPL"/>
</dbReference>
<keyword evidence="2 4" id="KW-0443">Lipid metabolism</keyword>
<feature type="active site" description="Nucleophile" evidence="4">
    <location>
        <position position="48"/>
    </location>
</feature>
<dbReference type="Gene3D" id="3.40.1090.10">
    <property type="entry name" value="Cytosolic phospholipase A2 catalytic domain"/>
    <property type="match status" value="2"/>
</dbReference>
<dbReference type="GO" id="GO:0005811">
    <property type="term" value="C:lipid droplet"/>
    <property type="evidence" value="ECO:0000318"/>
    <property type="project" value="GO_Central"/>
</dbReference>
<keyword evidence="1 4" id="KW-0442">Lipid degradation</keyword>
<dbReference type="PANTHER" id="PTHR12406">
    <property type="entry name" value="CALCIUM-INDEPENDENT PHOSPHOLIPASE A2 IPLA2 -RELATED"/>
    <property type="match status" value="1"/>
</dbReference>
<feature type="short sequence motif" description="GXSXG" evidence="4">
    <location>
        <begin position="46"/>
        <end position="50"/>
    </location>
</feature>
<dbReference type="GO" id="GO:0004806">
    <property type="term" value="F:triacylglycerol lipase activity"/>
    <property type="evidence" value="ECO:0000318"/>
    <property type="project" value="GO_Central"/>
</dbReference>
<evidence type="ECO:0000256" key="3">
    <source>
        <dbReference type="ARBA" id="ARBA00023369"/>
    </source>
</evidence>
<protein>
    <recommendedName>
        <fullName evidence="5">PNPLA domain-containing protein</fullName>
    </recommendedName>
</protein>
<dbReference type="GO" id="GO:0019433">
    <property type="term" value="P:triglyceride catabolic process"/>
    <property type="evidence" value="ECO:0000318"/>
    <property type="project" value="GO_Central"/>
</dbReference>
<dbReference type="InterPro" id="IPR002641">
    <property type="entry name" value="PNPLA_dom"/>
</dbReference>
<sequence>IMFEREGGWSFSFSGSGFLGLYHVGVTACLDERAPHLLQGADKIYGISAGALSALSWVCGKSADFCCSIILDTVKEVRRRSLPSFDVIGLLKKGLCEHLPDNAHEVASGKLGISLTRWPDGQNVVVTEFATRDELIQAMVCSMFNPFYCGLVPPMFRGVRYVDGSLSNSVPLSERSSTITVSSYTGTLDICPRSRSACFHELTTCNVCFQTLTENLHRLVLELLPPDLRVQHPPSRQGYFDALRFLEQHGRLPALCRAFPCIIPVESFPSRARGGESLTAAPTLSSPALRKACEEDRGLFARFSRSFPGRMLTYFTLPCILPLEYVYFLQCLAQSKHLSKRWSRDRTQVSWLLVLWSFSVRGRGCGVGRRWPGAAPLSSCSVGDVPRSVPRPRPSPLSGFSPLPRVSGSWSGYRISLTTWRGCGGN</sequence>
<feature type="domain" description="PNPLA" evidence="5">
    <location>
        <begin position="11"/>
        <end position="176"/>
    </location>
</feature>
<dbReference type="InParanoid" id="K7ED98"/>
<reference evidence="6" key="3">
    <citation type="submission" date="2025-09" db="UniProtKB">
        <authorList>
            <consortium name="Ensembl"/>
        </authorList>
    </citation>
    <scope>IDENTIFICATION</scope>
    <source>
        <strain evidence="6">Glennie</strain>
    </source>
</reference>
<dbReference type="FunCoup" id="K7ED98">
    <property type="interactions" value="9"/>
</dbReference>
<comment type="caution">
    <text evidence="4">Lacks conserved residue(s) required for the propagation of feature annotation.</text>
</comment>
<dbReference type="FunFam" id="3.40.1090.10:FF:000027">
    <property type="entry name" value="Patatin like phospholipase domain containing 5"/>
    <property type="match status" value="1"/>
</dbReference>
<dbReference type="InterPro" id="IPR016035">
    <property type="entry name" value="Acyl_Trfase/lysoPLipase"/>
</dbReference>
<feature type="active site" description="Proton acceptor" evidence="4">
    <location>
        <position position="163"/>
    </location>
</feature>
<dbReference type="PROSITE" id="PS51635">
    <property type="entry name" value="PNPLA"/>
    <property type="match status" value="1"/>
</dbReference>
<dbReference type="Bgee" id="ENSOANG00000030717">
    <property type="expression patterns" value="Expressed in testis and 2 other cell types or tissues"/>
</dbReference>
<dbReference type="eggNOG" id="KOG3773">
    <property type="taxonomic scope" value="Eukaryota"/>
</dbReference>
<dbReference type="AlphaFoldDB" id="K7ED98"/>
<comment type="catalytic activity">
    <reaction evidence="3">
        <text>a triacylglycerol + H2O = a diacylglycerol + a fatty acid + H(+)</text>
        <dbReference type="Rhea" id="RHEA:12044"/>
        <dbReference type="ChEBI" id="CHEBI:15377"/>
        <dbReference type="ChEBI" id="CHEBI:15378"/>
        <dbReference type="ChEBI" id="CHEBI:17855"/>
        <dbReference type="ChEBI" id="CHEBI:18035"/>
        <dbReference type="ChEBI" id="CHEBI:28868"/>
        <dbReference type="EC" id="3.1.1.3"/>
    </reaction>
    <physiologicalReaction direction="left-to-right" evidence="3">
        <dbReference type="Rhea" id="RHEA:12045"/>
    </physiologicalReaction>
</comment>